<dbReference type="STRING" id="1300349.I603_0953"/>
<evidence type="ECO:0000313" key="2">
    <source>
        <dbReference type="Proteomes" id="UP000092484"/>
    </source>
</evidence>
<protein>
    <submittedName>
        <fullName evidence="1">Uncharacterized protein</fullName>
    </submittedName>
</protein>
<evidence type="ECO:0000313" key="1">
    <source>
        <dbReference type="EMBL" id="OBV11510.1"/>
    </source>
</evidence>
<reference evidence="1 2" key="1">
    <citation type="submission" date="2016-06" db="EMBL/GenBank/DDBJ databases">
        <title>Genome sequence of Porphyrobacter dokdonensis DSW-74.</title>
        <authorList>
            <person name="Kim J.F."/>
            <person name="Song J.Y."/>
        </authorList>
    </citation>
    <scope>NUCLEOTIDE SEQUENCE [LARGE SCALE GENOMIC DNA]</scope>
    <source>
        <strain evidence="1 2">DSW-74</strain>
    </source>
</reference>
<keyword evidence="2" id="KW-1185">Reference proteome</keyword>
<organism evidence="1 2">
    <name type="scientific">Erythrobacter dokdonensis DSW-74</name>
    <dbReference type="NCBI Taxonomy" id="1300349"/>
    <lineage>
        <taxon>Bacteria</taxon>
        <taxon>Pseudomonadati</taxon>
        <taxon>Pseudomonadota</taxon>
        <taxon>Alphaproteobacteria</taxon>
        <taxon>Sphingomonadales</taxon>
        <taxon>Erythrobacteraceae</taxon>
        <taxon>Erythrobacter/Porphyrobacter group</taxon>
        <taxon>Erythrobacter</taxon>
    </lineage>
</organism>
<sequence length="39" mass="3977">MGHGRTPGKNETGAATCAAIMEACIIFSLEALEALGKRG</sequence>
<proteinExistence type="predicted"/>
<comment type="caution">
    <text evidence="1">The sequence shown here is derived from an EMBL/GenBank/DDBJ whole genome shotgun (WGS) entry which is preliminary data.</text>
</comment>
<name>A0A1A7BK01_9SPHN</name>
<dbReference type="AlphaFoldDB" id="A0A1A7BK01"/>
<gene>
    <name evidence="1" type="ORF">I603_0953</name>
</gene>
<dbReference type="EMBL" id="LZYB01000002">
    <property type="protein sequence ID" value="OBV11510.1"/>
    <property type="molecule type" value="Genomic_DNA"/>
</dbReference>
<accession>A0A1A7BK01</accession>
<dbReference type="Proteomes" id="UP000092484">
    <property type="component" value="Unassembled WGS sequence"/>
</dbReference>